<feature type="transmembrane region" description="Helical" evidence="12">
    <location>
        <begin position="232"/>
        <end position="262"/>
    </location>
</feature>
<proteinExistence type="inferred from homology"/>
<keyword evidence="4 12" id="KW-1133">Transmembrane helix</keyword>
<dbReference type="AlphaFoldDB" id="A0A3M0JC44"/>
<evidence type="ECO:0000256" key="4">
    <source>
        <dbReference type="ARBA" id="ARBA00022989"/>
    </source>
</evidence>
<dbReference type="PANTHER" id="PTHR24228">
    <property type="entry name" value="B2 BRADYKININ RECEPTOR/ANGIOTENSIN II RECEPTOR"/>
    <property type="match status" value="1"/>
</dbReference>
<dbReference type="Gene3D" id="1.20.1070.10">
    <property type="entry name" value="Rhodopsin 7-helix transmembrane proteins"/>
    <property type="match status" value="1"/>
</dbReference>
<name>A0A3M0JC44_HIRRU</name>
<dbReference type="GO" id="GO:0046325">
    <property type="term" value="P:negative regulation of D-glucose import"/>
    <property type="evidence" value="ECO:0007669"/>
    <property type="project" value="UniProtKB-ARBA"/>
</dbReference>
<keyword evidence="8 11" id="KW-0675">Receptor</keyword>
<dbReference type="GO" id="GO:0045820">
    <property type="term" value="P:negative regulation of glycolytic process"/>
    <property type="evidence" value="ECO:0007669"/>
    <property type="project" value="UniProtKB-ARBA"/>
</dbReference>
<feature type="transmembrane region" description="Helical" evidence="12">
    <location>
        <begin position="105"/>
        <end position="129"/>
    </location>
</feature>
<evidence type="ECO:0000256" key="6">
    <source>
        <dbReference type="ARBA" id="ARBA00023136"/>
    </source>
</evidence>
<organism evidence="14 15">
    <name type="scientific">Hirundo rustica rustica</name>
    <dbReference type="NCBI Taxonomy" id="333673"/>
    <lineage>
        <taxon>Eukaryota</taxon>
        <taxon>Metazoa</taxon>
        <taxon>Chordata</taxon>
        <taxon>Craniata</taxon>
        <taxon>Vertebrata</taxon>
        <taxon>Euteleostomi</taxon>
        <taxon>Archelosauria</taxon>
        <taxon>Archosauria</taxon>
        <taxon>Dinosauria</taxon>
        <taxon>Saurischia</taxon>
        <taxon>Theropoda</taxon>
        <taxon>Coelurosauria</taxon>
        <taxon>Aves</taxon>
        <taxon>Neognathae</taxon>
        <taxon>Neoaves</taxon>
        <taxon>Telluraves</taxon>
        <taxon>Australaves</taxon>
        <taxon>Passeriformes</taxon>
        <taxon>Sylvioidea</taxon>
        <taxon>Hirundinidae</taxon>
        <taxon>Hirundo</taxon>
    </lineage>
</organism>
<accession>A0A3M0JC44</accession>
<dbReference type="GO" id="GO:1904408">
    <property type="term" value="F:melatonin binding"/>
    <property type="evidence" value="ECO:0007669"/>
    <property type="project" value="UniProtKB-ARBA"/>
</dbReference>
<keyword evidence="15" id="KW-1185">Reference proteome</keyword>
<evidence type="ECO:0000313" key="14">
    <source>
        <dbReference type="EMBL" id="RMB98374.1"/>
    </source>
</evidence>
<evidence type="ECO:0000256" key="2">
    <source>
        <dbReference type="ARBA" id="ARBA00022475"/>
    </source>
</evidence>
<comment type="function">
    <text evidence="10">High affinity receptor for melatonin. The activity of this receptor is mediated by pertussis toxin sensitive G proteins that inhibits adenylate cyclase activity.</text>
</comment>
<dbReference type="PROSITE" id="PS00237">
    <property type="entry name" value="G_PROTEIN_RECEP_F1_1"/>
    <property type="match status" value="1"/>
</dbReference>
<dbReference type="InterPro" id="IPR000025">
    <property type="entry name" value="Melatonin_rcpt"/>
</dbReference>
<dbReference type="GO" id="GO:0005886">
    <property type="term" value="C:plasma membrane"/>
    <property type="evidence" value="ECO:0007669"/>
    <property type="project" value="UniProtKB-SubCell"/>
</dbReference>
<dbReference type="PRINTS" id="PR00857">
    <property type="entry name" value="MELATONINR"/>
</dbReference>
<dbReference type="InterPro" id="IPR000276">
    <property type="entry name" value="GPCR_Rhodpsn"/>
</dbReference>
<evidence type="ECO:0000256" key="5">
    <source>
        <dbReference type="ARBA" id="ARBA00023040"/>
    </source>
</evidence>
<evidence type="ECO:0000256" key="12">
    <source>
        <dbReference type="SAM" id="Phobius"/>
    </source>
</evidence>
<dbReference type="PRINTS" id="PR00237">
    <property type="entry name" value="GPCRRHODOPSN"/>
</dbReference>
<keyword evidence="2" id="KW-1003">Cell membrane</keyword>
<keyword evidence="5 11" id="KW-0297">G-protein coupled receptor</keyword>
<evidence type="ECO:0000256" key="9">
    <source>
        <dbReference type="ARBA" id="ARBA00023224"/>
    </source>
</evidence>
<keyword evidence="6 12" id="KW-0472">Membrane</keyword>
<keyword evidence="3 11" id="KW-0812">Transmembrane</keyword>
<protein>
    <recommendedName>
        <fullName evidence="13">G-protein coupled receptors family 1 profile domain-containing protein</fullName>
    </recommendedName>
</protein>
<sequence>MERPASNGSCPGCRLEGGPAAGAATGLAAVLIFTIVVDVLGNALVILSVLRNKKLRNAAPSGSGGTTGPDDPQVCFDVAVLRLRAFINPLVSMSEHKLWKVKQRVLDYGNIFVVSLSVADLVVAVYPYPLILSAIFHNGWTMGNVHCQISGFLMGLSVIGSIFNITAIAINRYCYICHSLRYDKLFNLKNTCCYLCLTWILTVVAIVPNFFVGSLQYDPRIYSCTFAQTVSTSYTITVVVVHFIVPLSVVTFCYLRIWILVIQVKHRVRQDCKQKLRAADIRNFLTMFVVFVLFAVCWGPLNFIGLAVSINPSKVQPHIPEWLFVLSYFMAYFNSCLNAVIYGLLNQNFRKEYKRILLTLWTPRLLFIDVSKGGTEGMKSKHSPAITTNNNHAEIHL</sequence>
<dbReference type="PROSITE" id="PS50262">
    <property type="entry name" value="G_PROTEIN_RECEP_F1_2"/>
    <property type="match status" value="1"/>
</dbReference>
<feature type="domain" description="G-protein coupled receptors family 1 profile" evidence="13">
    <location>
        <begin position="41"/>
        <end position="342"/>
    </location>
</feature>
<feature type="transmembrane region" description="Helical" evidence="12">
    <location>
        <begin position="149"/>
        <end position="170"/>
    </location>
</feature>
<feature type="transmembrane region" description="Helical" evidence="12">
    <location>
        <begin position="20"/>
        <end position="47"/>
    </location>
</feature>
<comment type="similarity">
    <text evidence="11">Belongs to the G-protein coupled receptor 1 family.</text>
</comment>
<comment type="subcellular location">
    <subcellularLocation>
        <location evidence="1">Cell membrane</location>
        <topology evidence="1">Multi-pass membrane protein</topology>
    </subcellularLocation>
</comment>
<gene>
    <name evidence="14" type="ORF">DUI87_25280</name>
</gene>
<dbReference type="Proteomes" id="UP000269221">
    <property type="component" value="Unassembled WGS sequence"/>
</dbReference>
<evidence type="ECO:0000256" key="8">
    <source>
        <dbReference type="ARBA" id="ARBA00023170"/>
    </source>
</evidence>
<evidence type="ECO:0000259" key="13">
    <source>
        <dbReference type="PROSITE" id="PS50262"/>
    </source>
</evidence>
<feature type="transmembrane region" description="Helical" evidence="12">
    <location>
        <begin position="191"/>
        <end position="212"/>
    </location>
</feature>
<evidence type="ECO:0000256" key="3">
    <source>
        <dbReference type="ARBA" id="ARBA00022692"/>
    </source>
</evidence>
<dbReference type="Pfam" id="PF00001">
    <property type="entry name" value="7tm_1"/>
    <property type="match status" value="1"/>
</dbReference>
<dbReference type="InterPro" id="IPR017452">
    <property type="entry name" value="GPCR_Rhodpsn_7TM"/>
</dbReference>
<dbReference type="SUPFAM" id="SSF81321">
    <property type="entry name" value="Family A G protein-coupled receptor-like"/>
    <property type="match status" value="1"/>
</dbReference>
<comment type="caution">
    <text evidence="14">The sequence shown here is derived from an EMBL/GenBank/DDBJ whole genome shotgun (WGS) entry which is preliminary data.</text>
</comment>
<feature type="transmembrane region" description="Helical" evidence="12">
    <location>
        <begin position="322"/>
        <end position="345"/>
    </location>
</feature>
<evidence type="ECO:0000256" key="11">
    <source>
        <dbReference type="RuleBase" id="RU000688"/>
    </source>
</evidence>
<evidence type="ECO:0000256" key="7">
    <source>
        <dbReference type="ARBA" id="ARBA00023157"/>
    </source>
</evidence>
<feature type="transmembrane region" description="Helical" evidence="12">
    <location>
        <begin position="283"/>
        <end position="310"/>
    </location>
</feature>
<dbReference type="GO" id="GO:0008502">
    <property type="term" value="F:melatonin receptor activity"/>
    <property type="evidence" value="ECO:0007669"/>
    <property type="project" value="InterPro"/>
</dbReference>
<dbReference type="STRING" id="333673.A0A3M0JC44"/>
<keyword evidence="9 11" id="KW-0807">Transducer</keyword>
<evidence type="ECO:0000256" key="10">
    <source>
        <dbReference type="ARBA" id="ARBA00024876"/>
    </source>
</evidence>
<dbReference type="EMBL" id="QRBI01000153">
    <property type="protein sequence ID" value="RMB98374.1"/>
    <property type="molecule type" value="Genomic_DNA"/>
</dbReference>
<dbReference type="PANTHER" id="PTHR24228:SF56">
    <property type="entry name" value="MELATONIN-RELATED RECEPTOR"/>
    <property type="match status" value="1"/>
</dbReference>
<evidence type="ECO:0000313" key="15">
    <source>
        <dbReference type="Proteomes" id="UP000269221"/>
    </source>
</evidence>
<evidence type="ECO:0000256" key="1">
    <source>
        <dbReference type="ARBA" id="ARBA00004651"/>
    </source>
</evidence>
<dbReference type="FunFam" id="1.20.1070.10:FF:000056">
    <property type="entry name" value="Melatonin receptor type 1A"/>
    <property type="match status" value="1"/>
</dbReference>
<dbReference type="OrthoDB" id="10044919at2759"/>
<keyword evidence="7" id="KW-1015">Disulfide bond</keyword>
<reference evidence="14 15" key="1">
    <citation type="submission" date="2018-07" db="EMBL/GenBank/DDBJ databases">
        <title>A high quality draft genome assembly of the barn swallow (H. rustica rustica).</title>
        <authorList>
            <person name="Formenti G."/>
            <person name="Chiara M."/>
            <person name="Poveda L."/>
            <person name="Francoijs K.-J."/>
            <person name="Bonisoli-Alquati A."/>
            <person name="Canova L."/>
            <person name="Gianfranceschi L."/>
            <person name="Horner D.S."/>
            <person name="Saino N."/>
        </authorList>
    </citation>
    <scope>NUCLEOTIDE SEQUENCE [LARGE SCALE GENOMIC DNA]</scope>
    <source>
        <strain evidence="14">Chelidonia</strain>
        <tissue evidence="14">Blood</tissue>
    </source>
</reference>